<dbReference type="GO" id="GO:0004420">
    <property type="term" value="F:hydroxymethylglutaryl-CoA reductase (NADPH) activity"/>
    <property type="evidence" value="ECO:0007669"/>
    <property type="project" value="UniProtKB-EC"/>
</dbReference>
<accession>A0A7S1KNL2</accession>
<protein>
    <recommendedName>
        <fullName evidence="2">hydroxymethylglutaryl-CoA reductase (NADPH)</fullName>
        <ecNumber evidence="2">1.1.1.34</ecNumber>
    </recommendedName>
</protein>
<reference evidence="6" key="1">
    <citation type="submission" date="2021-01" db="EMBL/GenBank/DDBJ databases">
        <authorList>
            <person name="Corre E."/>
            <person name="Pelletier E."/>
            <person name="Niang G."/>
            <person name="Scheremetjew M."/>
            <person name="Finn R."/>
            <person name="Kale V."/>
            <person name="Holt S."/>
            <person name="Cochrane G."/>
            <person name="Meng A."/>
            <person name="Brown T."/>
            <person name="Cohen L."/>
        </authorList>
    </citation>
    <scope>NUCLEOTIDE SEQUENCE</scope>
    <source>
        <strain evidence="6">WS</strain>
    </source>
</reference>
<dbReference type="Gene3D" id="1.20.80.10">
    <property type="match status" value="1"/>
</dbReference>
<dbReference type="PRINTS" id="PR00071">
    <property type="entry name" value="HMGCOARDTASE"/>
</dbReference>
<dbReference type="Gene3D" id="3.90.770.10">
    <property type="entry name" value="3-hydroxy-3-methylglutaryl-coenzyme A Reductase, Chain A, domain 2"/>
    <property type="match status" value="1"/>
</dbReference>
<keyword evidence="3" id="KW-0521">NADP</keyword>
<evidence type="ECO:0000256" key="4">
    <source>
        <dbReference type="ARBA" id="ARBA00023002"/>
    </source>
</evidence>
<dbReference type="InterPro" id="IPR000582">
    <property type="entry name" value="Acyl-CoA-binding_protein"/>
</dbReference>
<evidence type="ECO:0000256" key="3">
    <source>
        <dbReference type="ARBA" id="ARBA00022857"/>
    </source>
</evidence>
<dbReference type="InterPro" id="IPR014352">
    <property type="entry name" value="FERM/acyl-CoA-bd_prot_sf"/>
</dbReference>
<dbReference type="InterPro" id="IPR004554">
    <property type="entry name" value="HMG_CoA_Rdtase_eu_arc"/>
</dbReference>
<proteinExistence type="inferred from homology"/>
<dbReference type="Gene3D" id="3.30.70.420">
    <property type="entry name" value="Hydroxymethylglutaryl-CoA reductase, class I/II, NAD/NADP-binding domain"/>
    <property type="match status" value="1"/>
</dbReference>
<dbReference type="GO" id="GO:0008299">
    <property type="term" value="P:isoprenoid biosynthetic process"/>
    <property type="evidence" value="ECO:0007669"/>
    <property type="project" value="InterPro"/>
</dbReference>
<evidence type="ECO:0000313" key="6">
    <source>
        <dbReference type="EMBL" id="CAD9079343.1"/>
    </source>
</evidence>
<dbReference type="SUPFAM" id="SSF47027">
    <property type="entry name" value="Acyl-CoA binding protein"/>
    <property type="match status" value="1"/>
</dbReference>
<dbReference type="CDD" id="cd00643">
    <property type="entry name" value="HMG-CoA_reductase_classI"/>
    <property type="match status" value="1"/>
</dbReference>
<dbReference type="AlphaFoldDB" id="A0A7S1KNL2"/>
<dbReference type="PROSITE" id="PS50065">
    <property type="entry name" value="HMG_COA_REDUCTASE_4"/>
    <property type="match status" value="1"/>
</dbReference>
<dbReference type="InterPro" id="IPR035984">
    <property type="entry name" value="Acyl-CoA-binding_sf"/>
</dbReference>
<name>A0A7S1KNL2_9EUKA</name>
<dbReference type="SUPFAM" id="SSF55035">
    <property type="entry name" value="NAD-binding domain of HMG-CoA reductase"/>
    <property type="match status" value="1"/>
</dbReference>
<evidence type="ECO:0000259" key="5">
    <source>
        <dbReference type="PROSITE" id="PS51228"/>
    </source>
</evidence>
<dbReference type="InterPro" id="IPR009023">
    <property type="entry name" value="HMG_CoA_Rdtase_NAD(P)-bd_sf"/>
</dbReference>
<organism evidence="6">
    <name type="scientific">Percolomonas cosmopolitus</name>
    <dbReference type="NCBI Taxonomy" id="63605"/>
    <lineage>
        <taxon>Eukaryota</taxon>
        <taxon>Discoba</taxon>
        <taxon>Heterolobosea</taxon>
        <taxon>Tetramitia</taxon>
        <taxon>Eutetramitia</taxon>
        <taxon>Percolomonadidae</taxon>
        <taxon>Percolomonas</taxon>
    </lineage>
</organism>
<dbReference type="EC" id="1.1.1.34" evidence="2"/>
<dbReference type="InterPro" id="IPR002202">
    <property type="entry name" value="HMG_CoA_Rdtase"/>
</dbReference>
<keyword evidence="4" id="KW-0560">Oxidoreductase</keyword>
<dbReference type="InterPro" id="IPR023074">
    <property type="entry name" value="HMG_CoA_Rdtase_cat_sf"/>
</dbReference>
<dbReference type="EMBL" id="HBGD01003121">
    <property type="protein sequence ID" value="CAD9079343.1"/>
    <property type="molecule type" value="Transcribed_RNA"/>
</dbReference>
<dbReference type="Pfam" id="PF00887">
    <property type="entry name" value="ACBP"/>
    <property type="match status" value="1"/>
</dbReference>
<dbReference type="GO" id="GO:0015936">
    <property type="term" value="P:coenzyme A metabolic process"/>
    <property type="evidence" value="ECO:0007669"/>
    <property type="project" value="InterPro"/>
</dbReference>
<dbReference type="PANTHER" id="PTHR10572">
    <property type="entry name" value="3-HYDROXY-3-METHYLGLUTARYL-COENZYME A REDUCTASE"/>
    <property type="match status" value="1"/>
</dbReference>
<dbReference type="GO" id="GO:0000062">
    <property type="term" value="F:fatty-acyl-CoA binding"/>
    <property type="evidence" value="ECO:0007669"/>
    <property type="project" value="InterPro"/>
</dbReference>
<comment type="similarity">
    <text evidence="1">Belongs to the HMG-CoA reductase family.</text>
</comment>
<evidence type="ECO:0000256" key="1">
    <source>
        <dbReference type="ARBA" id="ARBA00007661"/>
    </source>
</evidence>
<dbReference type="PANTHER" id="PTHR10572:SF24">
    <property type="entry name" value="3-HYDROXY-3-METHYLGLUTARYL-COENZYME A REDUCTASE"/>
    <property type="match status" value="1"/>
</dbReference>
<sequence>MSSLNNFAEYVKDPDYKKKLAPKKFKREIRMPLGYGKKQIDERWKVITGNNKKYSEWMKENEAELSISALHQKDVKSELLDEDSMERSDIYKNNIENYIGTVKVPVAIAGPVRVNGVHANGDFFIPLATTEAALVASIARGVSCINQSGGATAVTVQQATNRDPIFIFDSISSLGEFVVWAQEHEKDFKRVAESTTSVGKLKEIRYIIEGPDLHMRCQYFTGDASGQNMVTLATEKIVEYVRQNAPVQPLECFLDGNMSGDKKASACAHQNVRGRKVVVEVTIPKEVCKRVLHCSPEMICRNAGIASRGLALNGSISQNLHLSNAYTALSIATGQDPACAAEAHVGIGRCELTKNGDVFTALTLPNLLCATVGGGTKLPSQLACLKIMGLAGSGKANAFAEVMGVVMLAGEISLGAAICSEDFAKAHKLLARGVETSEITESDSLEDQFTKVQSLLVKLENMPSKDEILQVYGLYKQATTGDINISKPAMFSFDLKAKAKYSAWKKLRGVPKEDAKKQYIEFVLNLHKKSNSQKNTETKA</sequence>
<dbReference type="SUPFAM" id="SSF56542">
    <property type="entry name" value="Substrate-binding domain of HMG-CoA reductase"/>
    <property type="match status" value="1"/>
</dbReference>
<dbReference type="PROSITE" id="PS51228">
    <property type="entry name" value="ACB_2"/>
    <property type="match status" value="1"/>
</dbReference>
<dbReference type="InterPro" id="IPR009029">
    <property type="entry name" value="HMG_CoA_Rdtase_sub-bd_dom_sf"/>
</dbReference>
<evidence type="ECO:0000256" key="2">
    <source>
        <dbReference type="ARBA" id="ARBA00012999"/>
    </source>
</evidence>
<feature type="domain" description="ACB" evidence="5">
    <location>
        <begin position="445"/>
        <end position="532"/>
    </location>
</feature>
<gene>
    <name evidence="6" type="ORF">PCOS0759_LOCUS2575</name>
</gene>
<dbReference type="Pfam" id="PF00368">
    <property type="entry name" value="HMG-CoA_red"/>
    <property type="match status" value="1"/>
</dbReference>